<dbReference type="InterPro" id="IPR053826">
    <property type="entry name" value="WDR75"/>
</dbReference>
<dbReference type="InterPro" id="IPR001680">
    <property type="entry name" value="WD40_rpt"/>
</dbReference>
<dbReference type="GO" id="GO:2000234">
    <property type="term" value="P:positive regulation of rRNA processing"/>
    <property type="evidence" value="ECO:0007669"/>
    <property type="project" value="TreeGrafter"/>
</dbReference>
<evidence type="ECO:0000256" key="4">
    <source>
        <dbReference type="ARBA" id="ARBA00022574"/>
    </source>
</evidence>
<keyword evidence="5" id="KW-0677">Repeat</keyword>
<evidence type="ECO:0000256" key="5">
    <source>
        <dbReference type="ARBA" id="ARBA00022737"/>
    </source>
</evidence>
<dbReference type="PROSITE" id="PS50082">
    <property type="entry name" value="WD_REPEATS_2"/>
    <property type="match status" value="1"/>
</dbReference>
<dbReference type="PROSITE" id="PS50294">
    <property type="entry name" value="WD_REPEATS_REGION"/>
    <property type="match status" value="1"/>
</dbReference>
<dbReference type="PANTHER" id="PTHR44215">
    <property type="entry name" value="WD REPEAT-CONTAINING PROTEIN 75"/>
    <property type="match status" value="1"/>
</dbReference>
<feature type="repeat" description="WD" evidence="8">
    <location>
        <begin position="274"/>
        <end position="309"/>
    </location>
</feature>
<dbReference type="PANTHER" id="PTHR44215:SF1">
    <property type="entry name" value="WD REPEAT-CONTAINING PROTEIN 75"/>
    <property type="match status" value="1"/>
</dbReference>
<evidence type="ECO:0000256" key="7">
    <source>
        <dbReference type="ARBA" id="ARBA00023242"/>
    </source>
</evidence>
<dbReference type="GO" id="GO:0005777">
    <property type="term" value="C:peroxisome"/>
    <property type="evidence" value="ECO:0007669"/>
    <property type="project" value="EnsemblFungi"/>
</dbReference>
<dbReference type="GO" id="GO:0032040">
    <property type="term" value="C:small-subunit processome"/>
    <property type="evidence" value="ECO:0007669"/>
    <property type="project" value="EnsemblFungi"/>
</dbReference>
<evidence type="ECO:0000256" key="2">
    <source>
        <dbReference type="ARBA" id="ARBA00022517"/>
    </source>
</evidence>
<dbReference type="EMBL" id="CP002504">
    <property type="protein sequence ID" value="AET41590.1"/>
    <property type="molecule type" value="Genomic_DNA"/>
</dbReference>
<reference evidence="10" key="1">
    <citation type="journal article" date="2012" name="G3 (Bethesda)">
        <title>Pichia sorbitophila, an interspecies yeast hybrid reveals early steps of genome resolution following polyploidization.</title>
        <authorList>
            <person name="Leh Louis V."/>
            <person name="Despons L."/>
            <person name="Friedrich A."/>
            <person name="Martin T."/>
            <person name="Durrens P."/>
            <person name="Casaregola S."/>
            <person name="Neuveglise C."/>
            <person name="Fairhead C."/>
            <person name="Marck C."/>
            <person name="Cruz J.A."/>
            <person name="Straub M.L."/>
            <person name="Kugler V."/>
            <person name="Sacerdot C."/>
            <person name="Uzunov Z."/>
            <person name="Thierry A."/>
            <person name="Weiss S."/>
            <person name="Bleykasten C."/>
            <person name="De Montigny J."/>
            <person name="Jacques N."/>
            <person name="Jung P."/>
            <person name="Lemaire M."/>
            <person name="Mallet S."/>
            <person name="Morel G."/>
            <person name="Richard G.F."/>
            <person name="Sarkar A."/>
            <person name="Savel G."/>
            <person name="Schacherer J."/>
            <person name="Seret M.L."/>
            <person name="Talla E."/>
            <person name="Samson G."/>
            <person name="Jubin C."/>
            <person name="Poulain J."/>
            <person name="Vacherie B."/>
            <person name="Barbe V."/>
            <person name="Pelletier E."/>
            <person name="Sherman D.J."/>
            <person name="Westhof E."/>
            <person name="Weissenbach J."/>
            <person name="Baret P.V."/>
            <person name="Wincker P."/>
            <person name="Gaillardin C."/>
            <person name="Dujon B."/>
            <person name="Souciet J.L."/>
        </authorList>
    </citation>
    <scope>NUCLEOTIDE SEQUENCE [LARGE SCALE GENOMIC DNA]</scope>
    <source>
        <strain evidence="10">CBS 270.75 / DBVPG 7215 / KCTC 17166 / NRRL Y-17582</strain>
    </source>
</reference>
<dbReference type="eggNOG" id="KOG1963">
    <property type="taxonomic scope" value="Eukaryota"/>
</dbReference>
<dbReference type="InterPro" id="IPR011044">
    <property type="entry name" value="Quino_amine_DH_bsu"/>
</dbReference>
<dbReference type="GO" id="GO:0045943">
    <property type="term" value="P:positive regulation of transcription by RNA polymerase I"/>
    <property type="evidence" value="ECO:0007669"/>
    <property type="project" value="EnsemblFungi"/>
</dbReference>
<dbReference type="HOGENOM" id="CLU_348179_0_0_1"/>
<dbReference type="AlphaFoldDB" id="G8JXL6"/>
<evidence type="ECO:0000313" key="10">
    <source>
        <dbReference type="Proteomes" id="UP000006790"/>
    </source>
</evidence>
<keyword evidence="3" id="KW-0698">rRNA processing</keyword>
<dbReference type="KEGG" id="erc:Ecym_8312"/>
<dbReference type="SMART" id="SM00320">
    <property type="entry name" value="WD40"/>
    <property type="match status" value="5"/>
</dbReference>
<dbReference type="STRING" id="931890.G8JXL6"/>
<dbReference type="OrthoDB" id="4096at2759"/>
<dbReference type="GO" id="GO:0000462">
    <property type="term" value="P:maturation of SSU-rRNA from tricistronic rRNA transcript (SSU-rRNA, 5.8S rRNA, LSU-rRNA)"/>
    <property type="evidence" value="ECO:0007669"/>
    <property type="project" value="EnsemblFungi"/>
</dbReference>
<dbReference type="GO" id="GO:0034455">
    <property type="term" value="C:t-UTP complex"/>
    <property type="evidence" value="ECO:0007669"/>
    <property type="project" value="EnsemblFungi"/>
</dbReference>
<dbReference type="RefSeq" id="XP_003648407.1">
    <property type="nucleotide sequence ID" value="XM_003648359.1"/>
</dbReference>
<dbReference type="InterPro" id="IPR015943">
    <property type="entry name" value="WD40/YVTN_repeat-like_dom_sf"/>
</dbReference>
<dbReference type="OMA" id="KWHIDSV"/>
<dbReference type="SUPFAM" id="SSF50978">
    <property type="entry name" value="WD40 repeat-like"/>
    <property type="match status" value="1"/>
</dbReference>
<protein>
    <submittedName>
        <fullName evidence="9">Uncharacterized protein</fullName>
    </submittedName>
</protein>
<dbReference type="Proteomes" id="UP000006790">
    <property type="component" value="Chromosome 8"/>
</dbReference>
<keyword evidence="2" id="KW-0690">Ribosome biogenesis</keyword>
<evidence type="ECO:0000313" key="9">
    <source>
        <dbReference type="EMBL" id="AET41590.1"/>
    </source>
</evidence>
<dbReference type="Pfam" id="PF00400">
    <property type="entry name" value="WD40"/>
    <property type="match status" value="1"/>
</dbReference>
<keyword evidence="6" id="KW-0804">Transcription</keyword>
<dbReference type="InParanoid" id="G8JXL6"/>
<gene>
    <name evidence="9" type="ordered locus">Ecym_8312</name>
</gene>
<dbReference type="Gene3D" id="2.130.10.10">
    <property type="entry name" value="YVTN repeat-like/Quinoprotein amine dehydrogenase"/>
    <property type="match status" value="2"/>
</dbReference>
<organism evidence="9 10">
    <name type="scientific">Eremothecium cymbalariae (strain CBS 270.75 / DBVPG 7215 / KCTC 17166 / NRRL Y-17582)</name>
    <name type="common">Yeast</name>
    <dbReference type="NCBI Taxonomy" id="931890"/>
    <lineage>
        <taxon>Eukaryota</taxon>
        <taxon>Fungi</taxon>
        <taxon>Dikarya</taxon>
        <taxon>Ascomycota</taxon>
        <taxon>Saccharomycotina</taxon>
        <taxon>Saccharomycetes</taxon>
        <taxon>Saccharomycetales</taxon>
        <taxon>Saccharomycetaceae</taxon>
        <taxon>Eremothecium</taxon>
    </lineage>
</organism>
<dbReference type="InterPro" id="IPR036322">
    <property type="entry name" value="WD40_repeat_dom_sf"/>
</dbReference>
<evidence type="ECO:0000256" key="3">
    <source>
        <dbReference type="ARBA" id="ARBA00022552"/>
    </source>
</evidence>
<dbReference type="GO" id="GO:0034511">
    <property type="term" value="F:U3 snoRNA binding"/>
    <property type="evidence" value="ECO:0007669"/>
    <property type="project" value="EnsemblFungi"/>
</dbReference>
<keyword evidence="10" id="KW-1185">Reference proteome</keyword>
<evidence type="ECO:0000256" key="6">
    <source>
        <dbReference type="ARBA" id="ARBA00023163"/>
    </source>
</evidence>
<dbReference type="GeneID" id="11469971"/>
<comment type="subcellular location">
    <subcellularLocation>
        <location evidence="1">Nucleus</location>
        <location evidence="1">Nucleolus</location>
    </subcellularLocation>
</comment>
<keyword evidence="4 8" id="KW-0853">WD repeat</keyword>
<accession>G8JXL6</accession>
<dbReference type="FunCoup" id="G8JXL6">
    <property type="interactions" value="447"/>
</dbReference>
<dbReference type="GO" id="GO:0033553">
    <property type="term" value="C:rDNA heterochromatin"/>
    <property type="evidence" value="ECO:0007669"/>
    <property type="project" value="EnsemblFungi"/>
</dbReference>
<dbReference type="SUPFAM" id="SSF50969">
    <property type="entry name" value="YVTN repeat-like/Quinoprotein amine dehydrogenase"/>
    <property type="match status" value="1"/>
</dbReference>
<evidence type="ECO:0000256" key="1">
    <source>
        <dbReference type="ARBA" id="ARBA00004604"/>
    </source>
</evidence>
<name>G8JXL6_ERECY</name>
<sequence length="857" mass="96872">MHENYKLSVVSGGKPLLPRIGNRSSTIKTVNTLMRDQENYVVSFNNQLKIYSIETRQCVKTLKFSNNHVLNKIFGKDDAAIVIHISLNDGSTTKGEESKASDEIRLVSDRGDLVLLKYRGKLLEDPTHSVLAIPDGETIFKVFEDERGTMSKLFTIVEDSSSTYTYKLHACKDGALIHLKTYENVLLSTWSRNDQFFALLVKGEDSRRYLIVESLVDEEYKKYFPLPVTHASASANANYVTSMALDSVGKQLALGFASGVITLISTDDYSFRLLKWHIDAVLSMAFNIDSTYLLSGGWEKVVSFWQLSTNLQQFLPRLNGVVVDCNTVGDKYFSLALQMTENTSNTDYQLLLLNFTDLTTRLAINGPLAVFQSAVKDAMQPLSAVNTKTSTSAPKMHLSKKKHARKLIKGKRQDFTTVLQIHPQTKQLYFPHKSAVQIYDFYKNEQISYQYIASGINNAMGKVRGELNLQDPEVYQLHFTKDGKWMITYEVEKPPEGLLSSKDLTHILKFWNLDDKNGWQLKTKVLNPHGTAVPIAAILVAPQSTNGSQSCLTASNNGDLKCWSFDTKENNWCLIKISPPKFNHFSNNVSLAWSRDGSLIFHAFDDRISIVVFTTFKIFESESKSSSTISLDSAIQCMKLVDDTMLIIATKTSLNFWSLLSGSLVNCFDIYPFVQGMYKPGHMSRLLSCDEDNNKIAFVINEQQKDKSGQWTTKYKSRVLMFSLDSSERLGSFEHDEYISSIAWNHDTDFIFIDTQCRLGVVSTTTTSEMLSEINGVGALELFVTDENDFERQLKDLSKQNENKIILDETVDDINLEIINGQKEEKLINMNSFTSMFENIDNIQLGTLFDRVMKVIS</sequence>
<proteinExistence type="predicted"/>
<evidence type="ECO:0000256" key="8">
    <source>
        <dbReference type="PROSITE-ProRule" id="PRU00221"/>
    </source>
</evidence>
<keyword evidence="7" id="KW-0539">Nucleus</keyword>